<keyword evidence="2" id="KW-1185">Reference proteome</keyword>
<name>J0DD26_AURST</name>
<dbReference type="AlphaFoldDB" id="J0DD26"/>
<proteinExistence type="predicted"/>
<gene>
    <name evidence="1" type="ORF">AURDEDRAFT_169954</name>
</gene>
<dbReference type="InParanoid" id="J0DD26"/>
<dbReference type="KEGG" id="adl:AURDEDRAFT_169954"/>
<organism evidence="1 2">
    <name type="scientific">Auricularia subglabra (strain TFB-10046 / SS5)</name>
    <name type="common">White-rot fungus</name>
    <name type="synonym">Auricularia delicata (strain TFB10046)</name>
    <dbReference type="NCBI Taxonomy" id="717982"/>
    <lineage>
        <taxon>Eukaryota</taxon>
        <taxon>Fungi</taxon>
        <taxon>Dikarya</taxon>
        <taxon>Basidiomycota</taxon>
        <taxon>Agaricomycotina</taxon>
        <taxon>Agaricomycetes</taxon>
        <taxon>Auriculariales</taxon>
        <taxon>Auriculariaceae</taxon>
        <taxon>Auricularia</taxon>
    </lineage>
</organism>
<dbReference type="Proteomes" id="UP000006514">
    <property type="component" value="Unassembled WGS sequence"/>
</dbReference>
<reference evidence="2" key="1">
    <citation type="journal article" date="2012" name="Science">
        <title>The Paleozoic origin of enzymatic lignin decomposition reconstructed from 31 fungal genomes.</title>
        <authorList>
            <person name="Floudas D."/>
            <person name="Binder M."/>
            <person name="Riley R."/>
            <person name="Barry K."/>
            <person name="Blanchette R.A."/>
            <person name="Henrissat B."/>
            <person name="Martinez A.T."/>
            <person name="Otillar R."/>
            <person name="Spatafora J.W."/>
            <person name="Yadav J.S."/>
            <person name="Aerts A."/>
            <person name="Benoit I."/>
            <person name="Boyd A."/>
            <person name="Carlson A."/>
            <person name="Copeland A."/>
            <person name="Coutinho P.M."/>
            <person name="de Vries R.P."/>
            <person name="Ferreira P."/>
            <person name="Findley K."/>
            <person name="Foster B."/>
            <person name="Gaskell J."/>
            <person name="Glotzer D."/>
            <person name="Gorecki P."/>
            <person name="Heitman J."/>
            <person name="Hesse C."/>
            <person name="Hori C."/>
            <person name="Igarashi K."/>
            <person name="Jurgens J.A."/>
            <person name="Kallen N."/>
            <person name="Kersten P."/>
            <person name="Kohler A."/>
            <person name="Kuees U."/>
            <person name="Kumar T.K.A."/>
            <person name="Kuo A."/>
            <person name="LaButti K."/>
            <person name="Larrondo L.F."/>
            <person name="Lindquist E."/>
            <person name="Ling A."/>
            <person name="Lombard V."/>
            <person name="Lucas S."/>
            <person name="Lundell T."/>
            <person name="Martin R."/>
            <person name="McLaughlin D.J."/>
            <person name="Morgenstern I."/>
            <person name="Morin E."/>
            <person name="Murat C."/>
            <person name="Nagy L.G."/>
            <person name="Nolan M."/>
            <person name="Ohm R.A."/>
            <person name="Patyshakuliyeva A."/>
            <person name="Rokas A."/>
            <person name="Ruiz-Duenas F.J."/>
            <person name="Sabat G."/>
            <person name="Salamov A."/>
            <person name="Samejima M."/>
            <person name="Schmutz J."/>
            <person name="Slot J.C."/>
            <person name="St John F."/>
            <person name="Stenlid J."/>
            <person name="Sun H."/>
            <person name="Sun S."/>
            <person name="Syed K."/>
            <person name="Tsang A."/>
            <person name="Wiebenga A."/>
            <person name="Young D."/>
            <person name="Pisabarro A."/>
            <person name="Eastwood D.C."/>
            <person name="Martin F."/>
            <person name="Cullen D."/>
            <person name="Grigoriev I.V."/>
            <person name="Hibbett D.S."/>
        </authorList>
    </citation>
    <scope>NUCLEOTIDE SEQUENCE [LARGE SCALE GENOMIC DNA]</scope>
    <source>
        <strain evidence="2">TFB10046</strain>
    </source>
</reference>
<protein>
    <submittedName>
        <fullName evidence="1">Uncharacterized protein</fullName>
    </submittedName>
</protein>
<dbReference type="EMBL" id="JH687797">
    <property type="protein sequence ID" value="EJD40976.1"/>
    <property type="molecule type" value="Genomic_DNA"/>
</dbReference>
<evidence type="ECO:0000313" key="2">
    <source>
        <dbReference type="Proteomes" id="UP000006514"/>
    </source>
</evidence>
<evidence type="ECO:0000313" key="1">
    <source>
        <dbReference type="EMBL" id="EJD40976.1"/>
    </source>
</evidence>
<sequence length="107" mass="12421">MATVAHLFKDSPVPEGVPEAERWRYFVRELKVSVGKHPHPPGYITKTHKPTAYLKEARWLHTSARQAYWTDELVPPVKAAMWSVDVPSPNADRVENELWKYYESICM</sequence>
<accession>J0DD26</accession>